<organism evidence="1 2">
    <name type="scientific">Paenibacillus albiflavus</name>
    <dbReference type="NCBI Taxonomy" id="2545760"/>
    <lineage>
        <taxon>Bacteria</taxon>
        <taxon>Bacillati</taxon>
        <taxon>Bacillota</taxon>
        <taxon>Bacilli</taxon>
        <taxon>Bacillales</taxon>
        <taxon>Paenibacillaceae</taxon>
        <taxon>Paenibacillus</taxon>
    </lineage>
</organism>
<evidence type="ECO:0000313" key="2">
    <source>
        <dbReference type="Proteomes" id="UP000295418"/>
    </source>
</evidence>
<reference evidence="1 2" key="1">
    <citation type="submission" date="2019-03" db="EMBL/GenBank/DDBJ databases">
        <authorList>
            <person name="Kim M.K.M."/>
        </authorList>
    </citation>
    <scope>NUCLEOTIDE SEQUENCE [LARGE SCALE GENOMIC DNA]</scope>
    <source>
        <strain evidence="1 2">18JY21-1</strain>
    </source>
</reference>
<sequence length="54" mass="6278">MVTKEVEMMQEFRCSKCNKLLGKIEGRAEIVCIRCKTLNIHKEAHEAHETKDCD</sequence>
<dbReference type="InterPro" id="IPR019294">
    <property type="entry name" value="Translation_reg_Com"/>
</dbReference>
<proteinExistence type="predicted"/>
<comment type="caution">
    <text evidence="1">The sequence shown here is derived from an EMBL/GenBank/DDBJ whole genome shotgun (WGS) entry which is preliminary data.</text>
</comment>
<dbReference type="AlphaFoldDB" id="A0A4R4E8N6"/>
<dbReference type="Pfam" id="PF10122">
    <property type="entry name" value="Zn_ribbon_Com"/>
    <property type="match status" value="1"/>
</dbReference>
<dbReference type="GO" id="GO:0003677">
    <property type="term" value="F:DNA binding"/>
    <property type="evidence" value="ECO:0007669"/>
    <property type="project" value="UniProtKB-KW"/>
</dbReference>
<dbReference type="OrthoDB" id="2066462at2"/>
<dbReference type="Proteomes" id="UP000295418">
    <property type="component" value="Unassembled WGS sequence"/>
</dbReference>
<protein>
    <submittedName>
        <fullName evidence="1">Com family DNA-binding transcriptional regulator</fullName>
    </submittedName>
</protein>
<gene>
    <name evidence="1" type="ORF">E0485_15105</name>
</gene>
<keyword evidence="2" id="KW-1185">Reference proteome</keyword>
<evidence type="ECO:0000313" key="1">
    <source>
        <dbReference type="EMBL" id="TCZ76164.1"/>
    </source>
</evidence>
<keyword evidence="1" id="KW-0238">DNA-binding</keyword>
<name>A0A4R4E8N6_9BACL</name>
<dbReference type="EMBL" id="SKFG01000014">
    <property type="protein sequence ID" value="TCZ76164.1"/>
    <property type="molecule type" value="Genomic_DNA"/>
</dbReference>
<accession>A0A4R4E8N6</accession>